<dbReference type="Pfam" id="PF13975">
    <property type="entry name" value="gag-asp_proteas"/>
    <property type="match status" value="1"/>
</dbReference>
<proteinExistence type="predicted"/>
<dbReference type="CDD" id="cd05483">
    <property type="entry name" value="retropepsin_like_bacteria"/>
    <property type="match status" value="1"/>
</dbReference>
<evidence type="ECO:0000313" key="2">
    <source>
        <dbReference type="EMBL" id="GHG80271.1"/>
    </source>
</evidence>
<feature type="transmembrane region" description="Helical" evidence="1">
    <location>
        <begin position="6"/>
        <end position="25"/>
    </location>
</feature>
<organism evidence="2 3">
    <name type="scientific">Pseudodonghicola xiamenensis</name>
    <dbReference type="NCBI Taxonomy" id="337702"/>
    <lineage>
        <taxon>Bacteria</taxon>
        <taxon>Pseudomonadati</taxon>
        <taxon>Pseudomonadota</taxon>
        <taxon>Alphaproteobacteria</taxon>
        <taxon>Rhodobacterales</taxon>
        <taxon>Paracoccaceae</taxon>
        <taxon>Pseudodonghicola</taxon>
    </lineage>
</organism>
<reference evidence="2" key="2">
    <citation type="submission" date="2020-09" db="EMBL/GenBank/DDBJ databases">
        <authorList>
            <person name="Sun Q."/>
            <person name="Zhou Y."/>
        </authorList>
    </citation>
    <scope>NUCLEOTIDE SEQUENCE</scope>
    <source>
        <strain evidence="2">CGMCC 1.7081</strain>
    </source>
</reference>
<evidence type="ECO:0000256" key="1">
    <source>
        <dbReference type="SAM" id="Phobius"/>
    </source>
</evidence>
<keyword evidence="2" id="KW-0378">Hydrolase</keyword>
<dbReference type="SUPFAM" id="SSF50630">
    <property type="entry name" value="Acid proteases"/>
    <property type="match status" value="1"/>
</dbReference>
<keyword evidence="2" id="KW-0645">Protease</keyword>
<gene>
    <name evidence="2" type="ORF">GCM10010961_03280</name>
</gene>
<dbReference type="EMBL" id="BNAP01000001">
    <property type="protein sequence ID" value="GHG80271.1"/>
    <property type="molecule type" value="Genomic_DNA"/>
</dbReference>
<dbReference type="InterPro" id="IPR011969">
    <property type="entry name" value="Clan_AA_Asp_peptidase_C"/>
</dbReference>
<sequence length="193" mass="20997">MDSWNFGNLTYLVLLGAVLVFWLFVQNRAGLGKKLQHLAGWGLIFIGVIAAVGLWDDIRREVMPGRAAAVSSGRIEVPRASDGHYYLTMLVNDAPVDFMIDTGASGVVLRAQDARHAGIDTAGLAYSGRANTANGTVRTAPVKIDRISLGPVEDRNLRGWVNEGEMDKSLLGMSYLERWGKIEISGGDLVLQR</sequence>
<dbReference type="GO" id="GO:0008233">
    <property type="term" value="F:peptidase activity"/>
    <property type="evidence" value="ECO:0007669"/>
    <property type="project" value="UniProtKB-KW"/>
</dbReference>
<protein>
    <submittedName>
        <fullName evidence="2">Aspartyl protease</fullName>
    </submittedName>
</protein>
<accession>A0A8J3H2P4</accession>
<name>A0A8J3H2P4_9RHOB</name>
<comment type="caution">
    <text evidence="2">The sequence shown here is derived from an EMBL/GenBank/DDBJ whole genome shotgun (WGS) entry which is preliminary data.</text>
</comment>
<reference evidence="2" key="1">
    <citation type="journal article" date="2014" name="Int. J. Syst. Evol. Microbiol.">
        <title>Complete genome sequence of Corynebacterium casei LMG S-19264T (=DSM 44701T), isolated from a smear-ripened cheese.</title>
        <authorList>
            <consortium name="US DOE Joint Genome Institute (JGI-PGF)"/>
            <person name="Walter F."/>
            <person name="Albersmeier A."/>
            <person name="Kalinowski J."/>
            <person name="Ruckert C."/>
        </authorList>
    </citation>
    <scope>NUCLEOTIDE SEQUENCE</scope>
    <source>
        <strain evidence="2">CGMCC 1.7081</strain>
    </source>
</reference>
<keyword evidence="1" id="KW-0812">Transmembrane</keyword>
<keyword evidence="1" id="KW-1133">Transmembrane helix</keyword>
<dbReference type="RefSeq" id="WP_028092085.1">
    <property type="nucleotide sequence ID" value="NZ_BNAP01000001.1"/>
</dbReference>
<dbReference type="AlphaFoldDB" id="A0A8J3H2P4"/>
<dbReference type="InterPro" id="IPR034122">
    <property type="entry name" value="Retropepsin-like_bacterial"/>
</dbReference>
<dbReference type="GO" id="GO:0006508">
    <property type="term" value="P:proteolysis"/>
    <property type="evidence" value="ECO:0007669"/>
    <property type="project" value="UniProtKB-KW"/>
</dbReference>
<keyword evidence="1" id="KW-0472">Membrane</keyword>
<dbReference type="Proteomes" id="UP000611500">
    <property type="component" value="Unassembled WGS sequence"/>
</dbReference>
<dbReference type="Gene3D" id="2.40.70.10">
    <property type="entry name" value="Acid Proteases"/>
    <property type="match status" value="1"/>
</dbReference>
<keyword evidence="3" id="KW-1185">Reference proteome</keyword>
<feature type="transmembrane region" description="Helical" evidence="1">
    <location>
        <begin position="37"/>
        <end position="55"/>
    </location>
</feature>
<dbReference type="NCBIfam" id="TIGR02281">
    <property type="entry name" value="clan_AA_DTGA"/>
    <property type="match status" value="1"/>
</dbReference>
<evidence type="ECO:0000313" key="3">
    <source>
        <dbReference type="Proteomes" id="UP000611500"/>
    </source>
</evidence>
<dbReference type="InterPro" id="IPR021109">
    <property type="entry name" value="Peptidase_aspartic_dom_sf"/>
</dbReference>